<evidence type="ECO:0000313" key="2">
    <source>
        <dbReference type="EMBL" id="KAK3919881.1"/>
    </source>
</evidence>
<accession>A0AAE1LGZ9</accession>
<sequence>MRFKKKIDGLDVTSKLVVLNIIRAAKAKGPSGRRYDLEWVFHCLLMRIKSPKLYDHIRKRKILPLPDRTSINRYMRKMRPAYGYQKPVFEVLSSKTANWSELQRHVLLLDEMKLQPGTEFDRNTLLHWGFIWGSSPPENQKQELGDHALVVLSQPFAGGWVQSLGCFLSKGNVKGDVLAKIALEGITLSENAGLRVDGIVTDGGAWNRNMWKDFGVGDKNFQPSVGEDDVTSSTTHPFDDTRNLCFFSDWCHLLKCMRNIMCPKETKSTKRNLKVKEPPPPPLNIQDPTTYLQKSLQTPDGQVKRLHWVTVLIEEENRLKSYQLRLVPNIDQSILFPTGFERMNVGKAFTISAGILIVKEQFFSNSMQAAMKTYKNVGIKELHDCEPTIRLLEKDIQDFLDFHKECRNLTRQRGQKWFWPESTDIGLHVSLKSFLELSYYLIDVVKFTYVMTKRFNQDALEHFFGNIRQMAAPNPHPDPKLFALLYRLLSVYSLVSPAKRSNASGVENVGALLNAKDEVGARHEERREVFDSLLDEILEFGTPLECLPV</sequence>
<evidence type="ECO:0000313" key="3">
    <source>
        <dbReference type="Proteomes" id="UP001219518"/>
    </source>
</evidence>
<gene>
    <name evidence="2" type="ORF">KUF71_009167</name>
</gene>
<proteinExistence type="predicted"/>
<organism evidence="2 3">
    <name type="scientific">Frankliniella fusca</name>
    <dbReference type="NCBI Taxonomy" id="407009"/>
    <lineage>
        <taxon>Eukaryota</taxon>
        <taxon>Metazoa</taxon>
        <taxon>Ecdysozoa</taxon>
        <taxon>Arthropoda</taxon>
        <taxon>Hexapoda</taxon>
        <taxon>Insecta</taxon>
        <taxon>Pterygota</taxon>
        <taxon>Neoptera</taxon>
        <taxon>Paraneoptera</taxon>
        <taxon>Thysanoptera</taxon>
        <taxon>Terebrantia</taxon>
        <taxon>Thripoidea</taxon>
        <taxon>Thripidae</taxon>
        <taxon>Frankliniella</taxon>
    </lineage>
</organism>
<reference evidence="2" key="1">
    <citation type="submission" date="2021-07" db="EMBL/GenBank/DDBJ databases">
        <authorList>
            <person name="Catto M.A."/>
            <person name="Jacobson A."/>
            <person name="Kennedy G."/>
            <person name="Labadie P."/>
            <person name="Hunt B.G."/>
            <person name="Srinivasan R."/>
        </authorList>
    </citation>
    <scope>NUCLEOTIDE SEQUENCE</scope>
    <source>
        <strain evidence="2">PL_HMW_Pooled</strain>
        <tissue evidence="2">Head</tissue>
    </source>
</reference>
<dbReference type="AlphaFoldDB" id="A0AAE1LGZ9"/>
<feature type="domain" description="Transposable element P transposase-like RNase H" evidence="1">
    <location>
        <begin position="82"/>
        <end position="215"/>
    </location>
</feature>
<dbReference type="EMBL" id="JAHWGI010000985">
    <property type="protein sequence ID" value="KAK3919881.1"/>
    <property type="molecule type" value="Genomic_DNA"/>
</dbReference>
<protein>
    <submittedName>
        <fullName evidence="2">DNA transposase</fullName>
    </submittedName>
</protein>
<dbReference type="Pfam" id="PF21787">
    <property type="entry name" value="TNP-like_RNaseH_N"/>
    <property type="match status" value="1"/>
</dbReference>
<dbReference type="InterPro" id="IPR048365">
    <property type="entry name" value="TNP-like_RNaseH_N"/>
</dbReference>
<name>A0AAE1LGZ9_9NEOP</name>
<comment type="caution">
    <text evidence="2">The sequence shown here is derived from an EMBL/GenBank/DDBJ whole genome shotgun (WGS) entry which is preliminary data.</text>
</comment>
<reference evidence="2" key="2">
    <citation type="journal article" date="2023" name="BMC Genomics">
        <title>Pest status, molecular evolution, and epigenetic factors derived from the genome assembly of Frankliniella fusca, a thysanopteran phytovirus vector.</title>
        <authorList>
            <person name="Catto M.A."/>
            <person name="Labadie P.E."/>
            <person name="Jacobson A.L."/>
            <person name="Kennedy G.G."/>
            <person name="Srinivasan R."/>
            <person name="Hunt B.G."/>
        </authorList>
    </citation>
    <scope>NUCLEOTIDE SEQUENCE</scope>
    <source>
        <strain evidence="2">PL_HMW_Pooled</strain>
    </source>
</reference>
<dbReference type="Proteomes" id="UP001219518">
    <property type="component" value="Unassembled WGS sequence"/>
</dbReference>
<keyword evidence="3" id="KW-1185">Reference proteome</keyword>
<evidence type="ECO:0000259" key="1">
    <source>
        <dbReference type="Pfam" id="PF21787"/>
    </source>
</evidence>